<dbReference type="InterPro" id="IPR043128">
    <property type="entry name" value="Rev_trsase/Diguanyl_cyclase"/>
</dbReference>
<keyword evidence="2" id="KW-1133">Transmembrane helix</keyword>
<dbReference type="PANTHER" id="PTHR45138:SF9">
    <property type="entry name" value="DIGUANYLATE CYCLASE DGCM-RELATED"/>
    <property type="match status" value="1"/>
</dbReference>
<feature type="region of interest" description="Disordered" evidence="1">
    <location>
        <begin position="259"/>
        <end position="294"/>
    </location>
</feature>
<dbReference type="InterPro" id="IPR050469">
    <property type="entry name" value="Diguanylate_Cyclase"/>
</dbReference>
<proteinExistence type="predicted"/>
<evidence type="ECO:0000256" key="2">
    <source>
        <dbReference type="SAM" id="Phobius"/>
    </source>
</evidence>
<protein>
    <submittedName>
        <fullName evidence="4">GGDEF domain-containing protein</fullName>
        <ecNumber evidence="4">2.7.7.65</ecNumber>
    </submittedName>
</protein>
<feature type="region of interest" description="Disordered" evidence="1">
    <location>
        <begin position="322"/>
        <end position="351"/>
    </location>
</feature>
<feature type="non-terminal residue" evidence="4">
    <location>
        <position position="351"/>
    </location>
</feature>
<dbReference type="SMART" id="SM00267">
    <property type="entry name" value="GGDEF"/>
    <property type="match status" value="1"/>
</dbReference>
<dbReference type="InterPro" id="IPR029787">
    <property type="entry name" value="Nucleotide_cyclase"/>
</dbReference>
<accession>A0ABV6C772</accession>
<comment type="caution">
    <text evidence="4">The sequence shown here is derived from an EMBL/GenBank/DDBJ whole genome shotgun (WGS) entry which is preliminary data.</text>
</comment>
<dbReference type="Pfam" id="PF00990">
    <property type="entry name" value="GGDEF"/>
    <property type="match status" value="1"/>
</dbReference>
<evidence type="ECO:0000313" key="5">
    <source>
        <dbReference type="Proteomes" id="UP001589788"/>
    </source>
</evidence>
<evidence type="ECO:0000313" key="4">
    <source>
        <dbReference type="EMBL" id="MFC0082676.1"/>
    </source>
</evidence>
<dbReference type="Proteomes" id="UP001589788">
    <property type="component" value="Unassembled WGS sequence"/>
</dbReference>
<dbReference type="GO" id="GO:0052621">
    <property type="term" value="F:diguanylate cyclase activity"/>
    <property type="evidence" value="ECO:0007669"/>
    <property type="project" value="UniProtKB-EC"/>
</dbReference>
<feature type="domain" description="GGDEF" evidence="3">
    <location>
        <begin position="113"/>
        <end position="239"/>
    </location>
</feature>
<dbReference type="EC" id="2.7.7.65" evidence="4"/>
<keyword evidence="2" id="KW-0472">Membrane</keyword>
<feature type="transmembrane region" description="Helical" evidence="2">
    <location>
        <begin position="298"/>
        <end position="320"/>
    </location>
</feature>
<keyword evidence="4" id="KW-0808">Transferase</keyword>
<dbReference type="RefSeq" id="WP_377790294.1">
    <property type="nucleotide sequence ID" value="NZ_JBHLYQ010000134.1"/>
</dbReference>
<dbReference type="EMBL" id="JBHLYQ010000134">
    <property type="protein sequence ID" value="MFC0082676.1"/>
    <property type="molecule type" value="Genomic_DNA"/>
</dbReference>
<keyword evidence="2" id="KW-0812">Transmembrane</keyword>
<dbReference type="CDD" id="cd01949">
    <property type="entry name" value="GGDEF"/>
    <property type="match status" value="1"/>
</dbReference>
<evidence type="ECO:0000256" key="1">
    <source>
        <dbReference type="SAM" id="MobiDB-lite"/>
    </source>
</evidence>
<dbReference type="NCBIfam" id="TIGR00254">
    <property type="entry name" value="GGDEF"/>
    <property type="match status" value="1"/>
</dbReference>
<evidence type="ECO:0000259" key="3">
    <source>
        <dbReference type="PROSITE" id="PS50887"/>
    </source>
</evidence>
<dbReference type="Gene3D" id="3.30.70.270">
    <property type="match status" value="1"/>
</dbReference>
<sequence>MDQGGWLREAVVAAASGGNDEAARAAGRDLGARCGDPEALLGQCRALRRARPAALAEARWQAAVDQLLAGALEAFLAPIEALADEDPLTGVGNRRAFERAVAVAVADAARTSRTLGLLLVDLDGLKVVNDRLGHAAGDEALRRLAKALRAASRAGDAVFRVGGDEFAVLLDGAGPRAAEAVAARAQDLGAPAFSWGAARSEPDGTVAGPDGTRQVFEAADQDLYRRRALTRARRLRVEAPGGAGLAGLGPLLTETLGGSLPSWPGPRPWRRSAGRRVASGRGPGVRGRRGPEGTRRRSGVVALLVLLAGLVLAVGVPPVLRHPPGRALGVRASRGTTGPLPASSPSGNRLP</sequence>
<dbReference type="SUPFAM" id="SSF55073">
    <property type="entry name" value="Nucleotide cyclase"/>
    <property type="match status" value="1"/>
</dbReference>
<dbReference type="InterPro" id="IPR000160">
    <property type="entry name" value="GGDEF_dom"/>
</dbReference>
<organism evidence="4 5">
    <name type="scientific">Aciditerrimonas ferrireducens</name>
    <dbReference type="NCBI Taxonomy" id="667306"/>
    <lineage>
        <taxon>Bacteria</taxon>
        <taxon>Bacillati</taxon>
        <taxon>Actinomycetota</taxon>
        <taxon>Acidimicrobiia</taxon>
        <taxon>Acidimicrobiales</taxon>
        <taxon>Acidimicrobiaceae</taxon>
        <taxon>Aciditerrimonas</taxon>
    </lineage>
</organism>
<dbReference type="PROSITE" id="PS50887">
    <property type="entry name" value="GGDEF"/>
    <property type="match status" value="1"/>
</dbReference>
<reference evidence="4 5" key="1">
    <citation type="submission" date="2024-09" db="EMBL/GenBank/DDBJ databases">
        <authorList>
            <person name="Sun Q."/>
            <person name="Mori K."/>
        </authorList>
    </citation>
    <scope>NUCLEOTIDE SEQUENCE [LARGE SCALE GENOMIC DNA]</scope>
    <source>
        <strain evidence="4 5">JCM 15389</strain>
    </source>
</reference>
<dbReference type="PANTHER" id="PTHR45138">
    <property type="entry name" value="REGULATORY COMPONENTS OF SENSORY TRANSDUCTION SYSTEM"/>
    <property type="match status" value="1"/>
</dbReference>
<keyword evidence="4" id="KW-0548">Nucleotidyltransferase</keyword>
<keyword evidence="5" id="KW-1185">Reference proteome</keyword>
<name>A0ABV6C772_9ACTN</name>
<gene>
    <name evidence="4" type="ORF">ACFFRE_11090</name>
</gene>